<reference evidence="9 10" key="1">
    <citation type="submission" date="2018-11" db="EMBL/GenBank/DDBJ databases">
        <title>Genomic Encyclopedia of Type Strains, Phase IV (KMG-IV): sequencing the most valuable type-strain genomes for metagenomic binning, comparative biology and taxonomic classification.</title>
        <authorList>
            <person name="Goeker M."/>
        </authorList>
    </citation>
    <scope>NUCLEOTIDE SEQUENCE [LARGE SCALE GENOMIC DNA]</scope>
    <source>
        <strain evidence="9 10">DSM 18090</strain>
    </source>
</reference>
<keyword evidence="10" id="KW-1185">Reference proteome</keyword>
<organism evidence="9 10">
    <name type="scientific">Aquisalibacillus elongatus</name>
    <dbReference type="NCBI Taxonomy" id="485577"/>
    <lineage>
        <taxon>Bacteria</taxon>
        <taxon>Bacillati</taxon>
        <taxon>Bacillota</taxon>
        <taxon>Bacilli</taxon>
        <taxon>Bacillales</taxon>
        <taxon>Bacillaceae</taxon>
        <taxon>Aquisalibacillus</taxon>
    </lineage>
</organism>
<dbReference type="InterPro" id="IPR012675">
    <property type="entry name" value="Beta-grasp_dom_sf"/>
</dbReference>
<dbReference type="Pfam" id="PF01926">
    <property type="entry name" value="MMR_HSR1"/>
    <property type="match status" value="1"/>
</dbReference>
<dbReference type="InterPro" id="IPR004095">
    <property type="entry name" value="TGS"/>
</dbReference>
<evidence type="ECO:0000256" key="6">
    <source>
        <dbReference type="HAMAP-Rule" id="MF_00944"/>
    </source>
</evidence>
<feature type="domain" description="TGS" evidence="8">
    <location>
        <begin position="296"/>
        <end position="379"/>
    </location>
</feature>
<dbReference type="InterPro" id="IPR013029">
    <property type="entry name" value="YchF_C"/>
</dbReference>
<dbReference type="InterPro" id="IPR027417">
    <property type="entry name" value="P-loop_NTPase"/>
</dbReference>
<dbReference type="InterPro" id="IPR041706">
    <property type="entry name" value="YchF_N"/>
</dbReference>
<gene>
    <name evidence="6" type="primary">ychF</name>
    <name evidence="9" type="ORF">EDC24_2388</name>
</gene>
<comment type="caution">
    <text evidence="9">The sequence shown here is derived from an EMBL/GenBank/DDBJ whole genome shotgun (WGS) entry which is preliminary data.</text>
</comment>
<dbReference type="Gene3D" id="3.40.50.300">
    <property type="entry name" value="P-loop containing nucleotide triphosphate hydrolases"/>
    <property type="match status" value="1"/>
</dbReference>
<dbReference type="Gene3D" id="3.10.20.30">
    <property type="match status" value="1"/>
</dbReference>
<feature type="binding site" evidence="6">
    <location>
        <begin position="27"/>
        <end position="32"/>
    </location>
    <ligand>
        <name>ATP</name>
        <dbReference type="ChEBI" id="CHEBI:30616"/>
    </ligand>
</feature>
<dbReference type="Pfam" id="PF06071">
    <property type="entry name" value="YchF-GTPase_C"/>
    <property type="match status" value="1"/>
</dbReference>
<evidence type="ECO:0000259" key="8">
    <source>
        <dbReference type="PROSITE" id="PS51880"/>
    </source>
</evidence>
<dbReference type="HAMAP" id="MF_00944">
    <property type="entry name" value="YchF_OLA1_ATPase"/>
    <property type="match status" value="1"/>
</dbReference>
<dbReference type="EMBL" id="RKRF01000011">
    <property type="protein sequence ID" value="RPF51121.1"/>
    <property type="molecule type" value="Genomic_DNA"/>
</dbReference>
<keyword evidence="4 6" id="KW-0067">ATP-binding</keyword>
<feature type="domain" description="OBG-type G" evidence="7">
    <location>
        <begin position="18"/>
        <end position="274"/>
    </location>
</feature>
<dbReference type="PANTHER" id="PTHR23305">
    <property type="entry name" value="OBG GTPASE FAMILY"/>
    <property type="match status" value="1"/>
</dbReference>
<proteinExistence type="inferred from homology"/>
<dbReference type="AlphaFoldDB" id="A0A3N5C476"/>
<name>A0A3N5C476_9BACI</name>
<dbReference type="FunFam" id="1.10.150.300:FF:000004">
    <property type="entry name" value="Ribosome-binding ATPase YchF"/>
    <property type="match status" value="1"/>
</dbReference>
<dbReference type="GO" id="GO:0005737">
    <property type="term" value="C:cytoplasm"/>
    <property type="evidence" value="ECO:0007669"/>
    <property type="project" value="TreeGrafter"/>
</dbReference>
<dbReference type="CDD" id="cd04867">
    <property type="entry name" value="TGS_YchF_OLA1"/>
    <property type="match status" value="1"/>
</dbReference>
<dbReference type="Gene3D" id="1.10.150.300">
    <property type="entry name" value="TGS-like domain"/>
    <property type="match status" value="1"/>
</dbReference>
<evidence type="ECO:0000256" key="2">
    <source>
        <dbReference type="ARBA" id="ARBA00022723"/>
    </source>
</evidence>
<dbReference type="Proteomes" id="UP000276443">
    <property type="component" value="Unassembled WGS sequence"/>
</dbReference>
<dbReference type="PROSITE" id="PS51710">
    <property type="entry name" value="G_OBG"/>
    <property type="match status" value="1"/>
</dbReference>
<dbReference type="GO" id="GO:0043023">
    <property type="term" value="F:ribosomal large subunit binding"/>
    <property type="evidence" value="ECO:0007669"/>
    <property type="project" value="UniProtKB-UniRule"/>
</dbReference>
<keyword evidence="2" id="KW-0479">Metal-binding</keyword>
<protein>
    <recommendedName>
        <fullName evidence="6">Ribosome-binding ATPase YchF</fullName>
    </recommendedName>
</protein>
<dbReference type="CDD" id="cd01900">
    <property type="entry name" value="YchF"/>
    <property type="match status" value="1"/>
</dbReference>
<dbReference type="InterPro" id="IPR004396">
    <property type="entry name" value="ATPase_YchF/OLA1"/>
</dbReference>
<dbReference type="GO" id="GO:0046872">
    <property type="term" value="F:metal ion binding"/>
    <property type="evidence" value="ECO:0007669"/>
    <property type="project" value="UniProtKB-KW"/>
</dbReference>
<dbReference type="InterPro" id="IPR006073">
    <property type="entry name" value="GTP-bd"/>
</dbReference>
<dbReference type="GO" id="GO:0005524">
    <property type="term" value="F:ATP binding"/>
    <property type="evidence" value="ECO:0007669"/>
    <property type="project" value="UniProtKB-UniRule"/>
</dbReference>
<accession>A0A3N5C476</accession>
<evidence type="ECO:0000313" key="10">
    <source>
        <dbReference type="Proteomes" id="UP000276443"/>
    </source>
</evidence>
<dbReference type="PANTHER" id="PTHR23305:SF18">
    <property type="entry name" value="OBG-TYPE G DOMAIN-CONTAINING PROTEIN"/>
    <property type="match status" value="1"/>
</dbReference>
<dbReference type="GO" id="GO:0005525">
    <property type="term" value="F:GTP binding"/>
    <property type="evidence" value="ECO:0007669"/>
    <property type="project" value="InterPro"/>
</dbReference>
<dbReference type="GO" id="GO:0016887">
    <property type="term" value="F:ATP hydrolysis activity"/>
    <property type="evidence" value="ECO:0007669"/>
    <property type="project" value="UniProtKB-UniRule"/>
</dbReference>
<sequence length="381" mass="42325">MIEVGSETEGVFKKYMSLTAGIVGLPNVGKSTLFNAITQAGALSANYPFATIDPNVGIVEVPDERLHTLTEMVNPKKTVPTSFEFTDIAGIVEGASKGEGLGNQFLSHIRQVDAICHVVRCFSDDDITHVSGKVDPIADIETINLELILADLETISKRYDKVEKLAKQKVKDAQFEYDILTKLKNAFENEQPARTLEFSKEEERYVKQLHLLTSKPILYVANVGEDELLDVESNDNVQKVKEYAEQEEAGVIVICAKVESEIAELEGEEKEEFLNELGIEESGLDQLIKASYNMLGLATYFTAGEQEVRAWTFKKGMTAPQAAGIIHSDFERGFIRAETVSYEDLVEAGSMAKARENGKVRLEGKEYIVQDGDVIHFRFNV</sequence>
<evidence type="ECO:0000313" key="9">
    <source>
        <dbReference type="EMBL" id="RPF51121.1"/>
    </source>
</evidence>
<keyword evidence="3 6" id="KW-0547">Nucleotide-binding</keyword>
<dbReference type="SUPFAM" id="SSF52540">
    <property type="entry name" value="P-loop containing nucleoside triphosphate hydrolases"/>
    <property type="match status" value="1"/>
</dbReference>
<evidence type="ECO:0000256" key="3">
    <source>
        <dbReference type="ARBA" id="ARBA00022741"/>
    </source>
</evidence>
<dbReference type="PRINTS" id="PR00326">
    <property type="entry name" value="GTP1OBG"/>
</dbReference>
<evidence type="ECO:0000256" key="4">
    <source>
        <dbReference type="ARBA" id="ARBA00022840"/>
    </source>
</evidence>
<comment type="function">
    <text evidence="6">ATPase that binds to both the 70S ribosome and the 50S ribosomal subunit in a nucleotide-independent manner.</text>
</comment>
<dbReference type="PROSITE" id="PS51880">
    <property type="entry name" value="TGS"/>
    <property type="match status" value="1"/>
</dbReference>
<dbReference type="InterPro" id="IPR031167">
    <property type="entry name" value="G_OBG"/>
</dbReference>
<dbReference type="FunFam" id="3.10.20.30:FF:000001">
    <property type="entry name" value="Ribosome-binding ATPase YchF"/>
    <property type="match status" value="1"/>
</dbReference>
<comment type="similarity">
    <text evidence="6">Belongs to the TRAFAC class OBG-HflX-like GTPase superfamily. OBG GTPase family. YchF/OLA1 subfamily.</text>
</comment>
<evidence type="ECO:0000256" key="5">
    <source>
        <dbReference type="ARBA" id="ARBA00022842"/>
    </source>
</evidence>
<evidence type="ECO:0000256" key="1">
    <source>
        <dbReference type="ARBA" id="ARBA00001946"/>
    </source>
</evidence>
<dbReference type="PIRSF" id="PIRSF006641">
    <property type="entry name" value="CHP00092"/>
    <property type="match status" value="1"/>
</dbReference>
<evidence type="ECO:0000259" key="7">
    <source>
        <dbReference type="PROSITE" id="PS51710"/>
    </source>
</evidence>
<dbReference type="NCBIfam" id="TIGR00092">
    <property type="entry name" value="redox-regulated ATPase YchF"/>
    <property type="match status" value="1"/>
</dbReference>
<keyword evidence="5" id="KW-0460">Magnesium</keyword>
<dbReference type="SUPFAM" id="SSF81271">
    <property type="entry name" value="TGS-like"/>
    <property type="match status" value="1"/>
</dbReference>
<dbReference type="InterPro" id="IPR012676">
    <property type="entry name" value="TGS-like"/>
</dbReference>
<dbReference type="InterPro" id="IPR023192">
    <property type="entry name" value="TGS-like_dom_sf"/>
</dbReference>
<comment type="cofactor">
    <cofactor evidence="1">
        <name>Mg(2+)</name>
        <dbReference type="ChEBI" id="CHEBI:18420"/>
    </cofactor>
</comment>